<dbReference type="AlphaFoldDB" id="A0A369B3K9"/>
<proteinExistence type="predicted"/>
<dbReference type="PANTHER" id="PTHR43283">
    <property type="entry name" value="BETA-LACTAMASE-RELATED"/>
    <property type="match status" value="1"/>
</dbReference>
<protein>
    <submittedName>
        <fullName evidence="2">CubicO group peptidase (Beta-lactamase class C family)</fullName>
    </submittedName>
</protein>
<dbReference type="InterPro" id="IPR050789">
    <property type="entry name" value="Diverse_Enzym_Activities"/>
</dbReference>
<accession>A0A369B3K9</accession>
<name>A0A369B3K9_9BACL</name>
<evidence type="ECO:0000313" key="3">
    <source>
        <dbReference type="Proteomes" id="UP000253090"/>
    </source>
</evidence>
<dbReference type="InterPro" id="IPR001466">
    <property type="entry name" value="Beta-lactam-related"/>
</dbReference>
<dbReference type="PANTHER" id="PTHR43283:SF7">
    <property type="entry name" value="BETA-LACTAMASE-RELATED DOMAIN-CONTAINING PROTEIN"/>
    <property type="match status" value="1"/>
</dbReference>
<organism evidence="2 3">
    <name type="scientific">Fontibacillus phaseoli</name>
    <dbReference type="NCBI Taxonomy" id="1416533"/>
    <lineage>
        <taxon>Bacteria</taxon>
        <taxon>Bacillati</taxon>
        <taxon>Bacillota</taxon>
        <taxon>Bacilli</taxon>
        <taxon>Bacillales</taxon>
        <taxon>Paenibacillaceae</taxon>
        <taxon>Fontibacillus</taxon>
    </lineage>
</organism>
<dbReference type="Pfam" id="PF00144">
    <property type="entry name" value="Beta-lactamase"/>
    <property type="match status" value="1"/>
</dbReference>
<evidence type="ECO:0000313" key="2">
    <source>
        <dbReference type="EMBL" id="RCX16152.1"/>
    </source>
</evidence>
<sequence>MNSAIAKEAWIAADQAIRKDYPKIRSFLAAQGGTARFEAYYSGYHVSTLHDLRSATKSVLSILLGIADAHGRLPDLDQPVWNSVNDHAPKRPDPLWSELTLRELLTMTTGLYWQTGPRLGERFLRRFHLSRNWADFILRLPVIPEQRGKFQYCSAGSHLLSVLLTKWTGYSALEYARRYLFRPLQISKVIWTSSPEGHSSGHIGLYMTTRDLLKIGLLCLQGGCWEGRTLLSRDWLDRSMSPHAPSFNGYGQYGFHWWSAETGGIRYSYAHGHGGQQIYIVPDLEAVVVFTSESRVNRFKNPKTLLEKIILPALHPM</sequence>
<feature type="domain" description="Beta-lactamase-related" evidence="1">
    <location>
        <begin position="28"/>
        <end position="296"/>
    </location>
</feature>
<dbReference type="Gene3D" id="3.40.710.10">
    <property type="entry name" value="DD-peptidase/beta-lactamase superfamily"/>
    <property type="match status" value="1"/>
</dbReference>
<reference evidence="2 3" key="1">
    <citation type="submission" date="2018-07" db="EMBL/GenBank/DDBJ databases">
        <title>Genomic Encyclopedia of Type Strains, Phase III (KMG-III): the genomes of soil and plant-associated and newly described type strains.</title>
        <authorList>
            <person name="Whitman W."/>
        </authorList>
    </citation>
    <scope>NUCLEOTIDE SEQUENCE [LARGE SCALE GENOMIC DNA]</scope>
    <source>
        <strain evidence="2 3">CECT 8333</strain>
    </source>
</reference>
<dbReference type="InterPro" id="IPR012338">
    <property type="entry name" value="Beta-lactam/transpept-like"/>
</dbReference>
<dbReference type="SUPFAM" id="SSF56601">
    <property type="entry name" value="beta-lactamase/transpeptidase-like"/>
    <property type="match status" value="1"/>
</dbReference>
<keyword evidence="3" id="KW-1185">Reference proteome</keyword>
<comment type="caution">
    <text evidence="2">The sequence shown here is derived from an EMBL/GenBank/DDBJ whole genome shotgun (WGS) entry which is preliminary data.</text>
</comment>
<dbReference type="Proteomes" id="UP000253090">
    <property type="component" value="Unassembled WGS sequence"/>
</dbReference>
<dbReference type="EMBL" id="QPJW01000013">
    <property type="protein sequence ID" value="RCX16152.1"/>
    <property type="molecule type" value="Genomic_DNA"/>
</dbReference>
<gene>
    <name evidence="2" type="ORF">DFP94_1139</name>
</gene>
<evidence type="ECO:0000259" key="1">
    <source>
        <dbReference type="Pfam" id="PF00144"/>
    </source>
</evidence>